<dbReference type="Pfam" id="PF00561">
    <property type="entry name" value="Abhydrolase_1"/>
    <property type="match status" value="1"/>
</dbReference>
<organism evidence="4 5">
    <name type="scientific">Paraphoma chrysanthemicola</name>
    <dbReference type="NCBI Taxonomy" id="798071"/>
    <lineage>
        <taxon>Eukaryota</taxon>
        <taxon>Fungi</taxon>
        <taxon>Dikarya</taxon>
        <taxon>Ascomycota</taxon>
        <taxon>Pezizomycotina</taxon>
        <taxon>Dothideomycetes</taxon>
        <taxon>Pleosporomycetidae</taxon>
        <taxon>Pleosporales</taxon>
        <taxon>Pleosporineae</taxon>
        <taxon>Phaeosphaeriaceae</taxon>
        <taxon>Paraphoma</taxon>
    </lineage>
</organism>
<evidence type="ECO:0000256" key="1">
    <source>
        <dbReference type="ARBA" id="ARBA00022801"/>
    </source>
</evidence>
<evidence type="ECO:0000256" key="2">
    <source>
        <dbReference type="ARBA" id="ARBA00038115"/>
    </source>
</evidence>
<dbReference type="GO" id="GO:0016788">
    <property type="term" value="F:hydrolase activity, acting on ester bonds"/>
    <property type="evidence" value="ECO:0007669"/>
    <property type="project" value="UniProtKB-ARBA"/>
</dbReference>
<evidence type="ECO:0000313" key="5">
    <source>
        <dbReference type="Proteomes" id="UP000813461"/>
    </source>
</evidence>
<keyword evidence="5" id="KW-1185">Reference proteome</keyword>
<protein>
    <submittedName>
        <fullName evidence="4">Alpha/Beta hydrolase protein</fullName>
    </submittedName>
</protein>
<accession>A0A8K0R2J1</accession>
<dbReference type="AlphaFoldDB" id="A0A8K0R2J1"/>
<reference evidence="4" key="1">
    <citation type="journal article" date="2021" name="Nat. Commun.">
        <title>Genetic determinants of endophytism in the Arabidopsis root mycobiome.</title>
        <authorList>
            <person name="Mesny F."/>
            <person name="Miyauchi S."/>
            <person name="Thiergart T."/>
            <person name="Pickel B."/>
            <person name="Atanasova L."/>
            <person name="Karlsson M."/>
            <person name="Huettel B."/>
            <person name="Barry K.W."/>
            <person name="Haridas S."/>
            <person name="Chen C."/>
            <person name="Bauer D."/>
            <person name="Andreopoulos W."/>
            <person name="Pangilinan J."/>
            <person name="LaButti K."/>
            <person name="Riley R."/>
            <person name="Lipzen A."/>
            <person name="Clum A."/>
            <person name="Drula E."/>
            <person name="Henrissat B."/>
            <person name="Kohler A."/>
            <person name="Grigoriev I.V."/>
            <person name="Martin F.M."/>
            <person name="Hacquard S."/>
        </authorList>
    </citation>
    <scope>NUCLEOTIDE SEQUENCE</scope>
    <source>
        <strain evidence="4">MPI-SDFR-AT-0120</strain>
    </source>
</reference>
<dbReference type="InterPro" id="IPR029058">
    <property type="entry name" value="AB_hydrolase_fold"/>
</dbReference>
<evidence type="ECO:0000259" key="3">
    <source>
        <dbReference type="Pfam" id="PF00561"/>
    </source>
</evidence>
<dbReference type="InterPro" id="IPR050261">
    <property type="entry name" value="FrsA_esterase"/>
</dbReference>
<keyword evidence="1 4" id="KW-0378">Hydrolase</keyword>
<comment type="caution">
    <text evidence="4">The sequence shown here is derived from an EMBL/GenBank/DDBJ whole genome shotgun (WGS) entry which is preliminary data.</text>
</comment>
<sequence length="307" mass="33521">MGAEEVSFQTGDNVTLRGLFYTPANYSVGEKLPCVVITHGFSGVRDGGLTAVGEYLTSNLPITCLVFDNRGFGRSDTGVGQPRLEADAFFQTKDISDGITYSQTRPEVDPAKIGIWGSSFSGGNVLWVAAVDRRVKAVVAQVPVVDGFSGFANLIRPDEVPGWEADFEKDRIGRAAGKPPMMIPVVDANILNRSAMTTRDSQQAMGGLENLDPNWKNECTLKSMENFRAHPGGSWIHRISPTPLHLTVAVQDAVTPSATALEAYNRALEPKEVHFYNGSHYEAYGGFPHFENCIKVQADFFKRKLCS</sequence>
<name>A0A8K0R2J1_9PLEO</name>
<comment type="similarity">
    <text evidence="2">Belongs to the AB hydrolase superfamily. FUS2 hydrolase family.</text>
</comment>
<evidence type="ECO:0000313" key="4">
    <source>
        <dbReference type="EMBL" id="KAH7080867.1"/>
    </source>
</evidence>
<feature type="domain" description="AB hydrolase-1" evidence="3">
    <location>
        <begin position="34"/>
        <end position="281"/>
    </location>
</feature>
<proteinExistence type="inferred from homology"/>
<dbReference type="PANTHER" id="PTHR22946">
    <property type="entry name" value="DIENELACTONE HYDROLASE DOMAIN-CONTAINING PROTEIN-RELATED"/>
    <property type="match status" value="1"/>
</dbReference>
<dbReference type="Gene3D" id="3.40.50.1820">
    <property type="entry name" value="alpha/beta hydrolase"/>
    <property type="match status" value="1"/>
</dbReference>
<dbReference type="Gene3D" id="1.10.10.800">
    <property type="match status" value="1"/>
</dbReference>
<dbReference type="SUPFAM" id="SSF53474">
    <property type="entry name" value="alpha/beta-Hydrolases"/>
    <property type="match status" value="1"/>
</dbReference>
<dbReference type="EMBL" id="JAGMVJ010000015">
    <property type="protein sequence ID" value="KAH7080867.1"/>
    <property type="molecule type" value="Genomic_DNA"/>
</dbReference>
<dbReference type="Proteomes" id="UP000813461">
    <property type="component" value="Unassembled WGS sequence"/>
</dbReference>
<dbReference type="PANTHER" id="PTHR22946:SF9">
    <property type="entry name" value="POLYKETIDE TRANSFERASE AF380"/>
    <property type="match status" value="1"/>
</dbReference>
<dbReference type="InterPro" id="IPR000073">
    <property type="entry name" value="AB_hydrolase_1"/>
</dbReference>
<dbReference type="OrthoDB" id="2498029at2759"/>
<gene>
    <name evidence="4" type="ORF">FB567DRAFT_571426</name>
</gene>